<organism evidence="1 3">
    <name type="scientific">Linum tenue</name>
    <dbReference type="NCBI Taxonomy" id="586396"/>
    <lineage>
        <taxon>Eukaryota</taxon>
        <taxon>Viridiplantae</taxon>
        <taxon>Streptophyta</taxon>
        <taxon>Embryophyta</taxon>
        <taxon>Tracheophyta</taxon>
        <taxon>Spermatophyta</taxon>
        <taxon>Magnoliopsida</taxon>
        <taxon>eudicotyledons</taxon>
        <taxon>Gunneridae</taxon>
        <taxon>Pentapetalae</taxon>
        <taxon>rosids</taxon>
        <taxon>fabids</taxon>
        <taxon>Malpighiales</taxon>
        <taxon>Linaceae</taxon>
        <taxon>Linum</taxon>
    </lineage>
</organism>
<proteinExistence type="predicted"/>
<dbReference type="EMBL" id="CAMGYJ010000007">
    <property type="protein sequence ID" value="CAI0452063.1"/>
    <property type="molecule type" value="Genomic_DNA"/>
</dbReference>
<protein>
    <submittedName>
        <fullName evidence="1">Uncharacterized protein</fullName>
    </submittedName>
</protein>
<reference evidence="1" key="1">
    <citation type="submission" date="2022-08" db="EMBL/GenBank/DDBJ databases">
        <authorList>
            <person name="Gutierrez-Valencia J."/>
        </authorList>
    </citation>
    <scope>NUCLEOTIDE SEQUENCE</scope>
</reference>
<dbReference type="Proteomes" id="UP001154282">
    <property type="component" value="Unassembled WGS sequence"/>
</dbReference>
<sequence length="257" mass="29691">MNFSCADEVSNAIRRCHESAYREIRSCSDTMMTLALEIGRGFRKLFKGLGVNTVGTPAREHCKKIQELVRLIMNGSGEILRNAERHTKTGFGCLENLIDSTMAFRQLAEGIDRLAAGDIVEYPKYSEFCQTTLHSATEIRSVLANVQRLQHLTSHGFELDLFSYFPELAPRRTMNELRDQIRRHFPSEPRLISRVMFEHQLKDIVDHQLGFPFEFHEDSERVRHLLWNAIENRLPVDFQSLDYIRVGADQLVNLLLL</sequence>
<keyword evidence="3" id="KW-1185">Reference proteome</keyword>
<name>A0AAV0MU69_9ROSI</name>
<gene>
    <name evidence="1" type="ORF">LITE_LOCUS30088</name>
    <name evidence="2" type="ORF">LITE_LOCUS31084</name>
</gene>
<evidence type="ECO:0000313" key="2">
    <source>
        <dbReference type="EMBL" id="CAI0452063.1"/>
    </source>
</evidence>
<evidence type="ECO:0000313" key="1">
    <source>
        <dbReference type="EMBL" id="CAI0449235.1"/>
    </source>
</evidence>
<evidence type="ECO:0000313" key="3">
    <source>
        <dbReference type="Proteomes" id="UP001154282"/>
    </source>
</evidence>
<accession>A0AAV0MU69</accession>
<dbReference type="AlphaFoldDB" id="A0AAV0MU69"/>
<comment type="caution">
    <text evidence="1">The sequence shown here is derived from an EMBL/GenBank/DDBJ whole genome shotgun (WGS) entry which is preliminary data.</text>
</comment>
<dbReference type="EMBL" id="CAMGYJ010000007">
    <property type="protein sequence ID" value="CAI0449235.1"/>
    <property type="molecule type" value="Genomic_DNA"/>
</dbReference>